<gene>
    <name evidence="9" type="ORF">CCS41_02925</name>
</gene>
<keyword evidence="6" id="KW-0472">Membrane</keyword>
<evidence type="ECO:0000256" key="7">
    <source>
        <dbReference type="ARBA" id="ARBA00023237"/>
    </source>
</evidence>
<evidence type="ECO:0000256" key="4">
    <source>
        <dbReference type="ARBA" id="ARBA00022692"/>
    </source>
</evidence>
<evidence type="ECO:0000256" key="1">
    <source>
        <dbReference type="ARBA" id="ARBA00004241"/>
    </source>
</evidence>
<dbReference type="Proteomes" id="UP000261875">
    <property type="component" value="Chromosome"/>
</dbReference>
<comment type="subcellular location">
    <subcellularLocation>
        <location evidence="2">Cell outer membrane</location>
    </subcellularLocation>
    <subcellularLocation>
        <location evidence="1">Cell surface</location>
    </subcellularLocation>
</comment>
<evidence type="ECO:0000256" key="5">
    <source>
        <dbReference type="ARBA" id="ARBA00022729"/>
    </source>
</evidence>
<evidence type="ECO:0000256" key="3">
    <source>
        <dbReference type="ARBA" id="ARBA00022452"/>
    </source>
</evidence>
<dbReference type="SUPFAM" id="SSF54523">
    <property type="entry name" value="Pili subunits"/>
    <property type="match status" value="1"/>
</dbReference>
<evidence type="ECO:0000256" key="2">
    <source>
        <dbReference type="ARBA" id="ARBA00004442"/>
    </source>
</evidence>
<dbReference type="InterPro" id="IPR005594">
    <property type="entry name" value="YadA_C"/>
</dbReference>
<organism evidence="9 10">
    <name type="scientific">Candidatus Fukatsuia symbiotica</name>
    <dbReference type="NCBI Taxonomy" id="1878942"/>
    <lineage>
        <taxon>Bacteria</taxon>
        <taxon>Pseudomonadati</taxon>
        <taxon>Pseudomonadota</taxon>
        <taxon>Gammaproteobacteria</taxon>
        <taxon>Enterobacterales</taxon>
        <taxon>Yersiniaceae</taxon>
        <taxon>Candidatus Fukatsuia</taxon>
    </lineage>
</organism>
<proteinExistence type="predicted"/>
<keyword evidence="5" id="KW-0732">Signal</keyword>
<dbReference type="EMBL" id="CP021659">
    <property type="protein sequence ID" value="AWK13677.1"/>
    <property type="molecule type" value="Genomic_DNA"/>
</dbReference>
<keyword evidence="3" id="KW-1134">Transmembrane beta strand</keyword>
<feature type="domain" description="Trimeric autotransporter adhesin YadA-like C-terminal membrane anchor" evidence="8">
    <location>
        <begin position="44"/>
        <end position="103"/>
    </location>
</feature>
<keyword evidence="4" id="KW-0812">Transmembrane</keyword>
<dbReference type="GO" id="GO:0009279">
    <property type="term" value="C:cell outer membrane"/>
    <property type="evidence" value="ECO:0007669"/>
    <property type="project" value="UniProtKB-SubCell"/>
</dbReference>
<keyword evidence="7" id="KW-0998">Cell outer membrane</keyword>
<evidence type="ECO:0000259" key="8">
    <source>
        <dbReference type="Pfam" id="PF03895"/>
    </source>
</evidence>
<reference evidence="9 10" key="1">
    <citation type="submission" date="2017-05" db="EMBL/GenBank/DDBJ databases">
        <title>Genome sequence of Candidatus Fukatsuia symbiotica and Candidatus Hamiltonella defensa from Acyrthosiphon pisum strain 5D.</title>
        <authorList>
            <person name="Patel V.A."/>
            <person name="Chevignon G."/>
            <person name="Russell J.A."/>
            <person name="Oliver K.M."/>
        </authorList>
    </citation>
    <scope>NUCLEOTIDE SEQUENCE [LARGE SCALE GENOMIC DNA]</scope>
    <source>
        <strain evidence="9 10">5D</strain>
    </source>
</reference>
<dbReference type="Gene3D" id="3.30.1300.30">
    <property type="entry name" value="GSPII I/J protein-like"/>
    <property type="match status" value="1"/>
</dbReference>
<protein>
    <recommendedName>
        <fullName evidence="8">Trimeric autotransporter adhesin YadA-like C-terminal membrane anchor domain-containing protein</fullName>
    </recommendedName>
</protein>
<dbReference type="AlphaFoldDB" id="A0A2U8I3H3"/>
<evidence type="ECO:0000313" key="10">
    <source>
        <dbReference type="Proteomes" id="UP000261875"/>
    </source>
</evidence>
<dbReference type="Pfam" id="PF03895">
    <property type="entry name" value="YadA_anchor"/>
    <property type="match status" value="1"/>
</dbReference>
<dbReference type="GO" id="GO:0009986">
    <property type="term" value="C:cell surface"/>
    <property type="evidence" value="ECO:0007669"/>
    <property type="project" value="UniProtKB-SubCell"/>
</dbReference>
<dbReference type="InterPro" id="IPR045584">
    <property type="entry name" value="Pilin-like"/>
</dbReference>
<dbReference type="OrthoDB" id="8607186at2"/>
<keyword evidence="10" id="KW-1185">Reference proteome</keyword>
<accession>A0A2U8I3H3</accession>
<dbReference type="KEGG" id="fsm:CCS41_02925"/>
<dbReference type="RefSeq" id="WP_119797183.1">
    <property type="nucleotide sequence ID" value="NZ_CP021659.1"/>
</dbReference>
<evidence type="ECO:0000313" key="9">
    <source>
        <dbReference type="EMBL" id="AWK13677.1"/>
    </source>
</evidence>
<sequence>MTTVAHALAYKNASKINNLQYELSKTNKKIDRGLATSAALTGLFQPYNVGKVNVTVGVGGYNASTAIAIGTGYRFNEYTAVKAGVAYSGENNLMYNTSFNLEW</sequence>
<evidence type="ECO:0000256" key="6">
    <source>
        <dbReference type="ARBA" id="ARBA00023136"/>
    </source>
</evidence>
<name>A0A2U8I3H3_9GAMM</name>